<dbReference type="InterPro" id="IPR000298">
    <property type="entry name" value="Cyt_c_oxidase-like_su3"/>
</dbReference>
<keyword evidence="7 9" id="KW-0472">Membrane</keyword>
<dbReference type="InterPro" id="IPR035973">
    <property type="entry name" value="Cyt_c_oxidase_su3-like_sf"/>
</dbReference>
<protein>
    <recommendedName>
        <fullName evidence="3 8">Cytochrome c oxidase subunit 3</fullName>
    </recommendedName>
</protein>
<sequence>MSNFVRHPYHLVDESPWPLLAAAGGLFITSGMLKGFSEGNWILFFLSLSAHVFLLKGLWWNDMAKKGGVQGLPTFVVQTGLRWGMALLIVKKAFSFLSFFWNFSHSSLSPSVEMGGSGPPLGILVFSPWEIPLLNTMVLLSSGLTVTWAHHAVQSGELGEALMGLGSTLVLGVYFTCLQGFEYWEASFSFADSVYGSSFYIATGFHGIHVIVGSLFLLVSFCRLYQCSFSSSHHVGLEAGIWYWHFVDVVWLFLYLVIYWWGNSSY</sequence>
<keyword evidence="4 8" id="KW-0812">Transmembrane</keyword>
<dbReference type="PANTHER" id="PTHR11403:SF7">
    <property type="entry name" value="CYTOCHROME C OXIDASE SUBUNIT 3"/>
    <property type="match status" value="1"/>
</dbReference>
<keyword evidence="5" id="KW-1278">Translocase</keyword>
<name>A2T589_TIGCA</name>
<evidence type="ECO:0000313" key="11">
    <source>
        <dbReference type="EMBL" id="ABK79915.1"/>
    </source>
</evidence>
<dbReference type="GO" id="GO:0004129">
    <property type="term" value="F:cytochrome-c oxidase activity"/>
    <property type="evidence" value="ECO:0007669"/>
    <property type="project" value="InterPro"/>
</dbReference>
<dbReference type="GO" id="GO:0005739">
    <property type="term" value="C:mitochondrion"/>
    <property type="evidence" value="ECO:0007669"/>
    <property type="project" value="TreeGrafter"/>
</dbReference>
<organism evidence="11">
    <name type="scientific">Tigriopus californicus</name>
    <name type="common">Marine copepod</name>
    <dbReference type="NCBI Taxonomy" id="6832"/>
    <lineage>
        <taxon>Eukaryota</taxon>
        <taxon>Metazoa</taxon>
        <taxon>Ecdysozoa</taxon>
        <taxon>Arthropoda</taxon>
        <taxon>Crustacea</taxon>
        <taxon>Multicrustacea</taxon>
        <taxon>Hexanauplia</taxon>
        <taxon>Copepoda</taxon>
        <taxon>Harpacticoida</taxon>
        <taxon>Harpacticidae</taxon>
        <taxon>Tigriopus</taxon>
    </lineage>
</organism>
<dbReference type="InterPro" id="IPR024791">
    <property type="entry name" value="Cyt_c/ubiquinol_Oxase_su3"/>
</dbReference>
<reference evidence="11" key="2">
    <citation type="journal article" date="2007" name="Gene">
        <title>Three divergent mitochondrial genomes from California populations of the copepod Tigriopus californicus.</title>
        <authorList>
            <person name="Burton R.S."/>
            <person name="Byrne R.J."/>
            <person name="Rawson P.D."/>
        </authorList>
    </citation>
    <scope>NUCLEOTIDE SEQUENCE</scope>
    <source>
        <strain evidence="11">AB81</strain>
    </source>
</reference>
<feature type="transmembrane region" description="Helical" evidence="9">
    <location>
        <begin position="41"/>
        <end position="59"/>
    </location>
</feature>
<feature type="transmembrane region" description="Helical" evidence="9">
    <location>
        <begin position="161"/>
        <end position="181"/>
    </location>
</feature>
<dbReference type="GO" id="GO:0006123">
    <property type="term" value="P:mitochondrial electron transport, cytochrome c to oxygen"/>
    <property type="evidence" value="ECO:0007669"/>
    <property type="project" value="TreeGrafter"/>
</dbReference>
<dbReference type="InterPro" id="IPR013833">
    <property type="entry name" value="Cyt_c_oxidase_su3_a-hlx"/>
</dbReference>
<proteinExistence type="inferred from homology"/>
<feature type="domain" description="Heme-copper oxidase subunit III family profile" evidence="10">
    <location>
        <begin position="5"/>
        <end position="263"/>
    </location>
</feature>
<comment type="similarity">
    <text evidence="2 8">Belongs to the cytochrome c oxidase subunit 3 family.</text>
</comment>
<feature type="transmembrane region" description="Helical" evidence="9">
    <location>
        <begin position="121"/>
        <end position="149"/>
    </location>
</feature>
<geneLocation type="mitochondrion" evidence="11"/>
<dbReference type="AlphaFoldDB" id="A2T589"/>
<dbReference type="SUPFAM" id="SSF81452">
    <property type="entry name" value="Cytochrome c oxidase subunit III-like"/>
    <property type="match status" value="1"/>
</dbReference>
<gene>
    <name evidence="11" type="primary">cox3</name>
</gene>
<evidence type="ECO:0000256" key="6">
    <source>
        <dbReference type="ARBA" id="ARBA00022989"/>
    </source>
</evidence>
<evidence type="ECO:0000256" key="4">
    <source>
        <dbReference type="ARBA" id="ARBA00022692"/>
    </source>
</evidence>
<dbReference type="PROSITE" id="PS50253">
    <property type="entry name" value="COX3"/>
    <property type="match status" value="1"/>
</dbReference>
<reference evidence="11" key="1">
    <citation type="submission" date="2006-08" db="EMBL/GenBank/DDBJ databases">
        <authorList>
            <person name="Burton R."/>
            <person name="Byrne R."/>
            <person name="Rawson P."/>
        </authorList>
    </citation>
    <scope>NUCLEOTIDE SEQUENCE</scope>
    <source>
        <strain evidence="11">AB81</strain>
    </source>
</reference>
<evidence type="ECO:0000256" key="2">
    <source>
        <dbReference type="ARBA" id="ARBA00010581"/>
    </source>
</evidence>
<comment type="function">
    <text evidence="8">Component of the cytochrome c oxidase, the last enzyme in the mitochondrial electron transport chain which drives oxidative phosphorylation. The respiratory chain contains 3 multisubunit complexes succinate dehydrogenase (complex II, CII), ubiquinol-cytochrome c oxidoreductase (cytochrome b-c1 complex, complex III, CIII) and cytochrome c oxidase (complex IV, CIV), that cooperate to transfer electrons derived from NADH and succinate to molecular oxygen, creating an electrochemical gradient over the inner membrane that drives transmembrane transport and the ATP synthase. Cytochrome c oxidase is the component of the respiratory chain that catalyzes the reduction of oxygen to water. Electrons originating from reduced cytochrome c in the intermembrane space (IMS) are transferred via the dinuclear copper A center (CU(A)) of subunit 2 and heme A of subunit 1 to the active site in subunit 1, a binuclear center (BNC) formed by heme A3 and copper B (CU(B)). The BNC reduces molecular oxygen to 2 water molecules using 4 electrons from cytochrome c in the IMS and 4 protons from the mitochondrial matrix.</text>
</comment>
<dbReference type="PANTHER" id="PTHR11403">
    <property type="entry name" value="CYTOCHROME C OXIDASE SUBUNIT III"/>
    <property type="match status" value="1"/>
</dbReference>
<dbReference type="GO" id="GO:0016020">
    <property type="term" value="C:membrane"/>
    <property type="evidence" value="ECO:0007669"/>
    <property type="project" value="UniProtKB-SubCell"/>
</dbReference>
<evidence type="ECO:0000256" key="9">
    <source>
        <dbReference type="SAM" id="Phobius"/>
    </source>
</evidence>
<comment type="subcellular location">
    <subcellularLocation>
        <location evidence="1">Membrane</location>
        <topology evidence="1">Multi-pass membrane protein</topology>
    </subcellularLocation>
</comment>
<accession>A2T589</accession>
<dbReference type="Gene3D" id="1.10.287.70">
    <property type="match status" value="1"/>
</dbReference>
<dbReference type="EMBL" id="DQ917373">
    <property type="protein sequence ID" value="ABK79915.1"/>
    <property type="molecule type" value="Genomic_DNA"/>
</dbReference>
<dbReference type="CDD" id="cd01665">
    <property type="entry name" value="Cyt_c_Oxidase_III"/>
    <property type="match status" value="1"/>
</dbReference>
<keyword evidence="6 9" id="KW-1133">Transmembrane helix</keyword>
<feature type="transmembrane region" description="Helical" evidence="9">
    <location>
        <begin position="242"/>
        <end position="262"/>
    </location>
</feature>
<dbReference type="Gene3D" id="1.20.120.80">
    <property type="entry name" value="Cytochrome c oxidase, subunit III, four-helix bundle"/>
    <property type="match status" value="1"/>
</dbReference>
<evidence type="ECO:0000256" key="5">
    <source>
        <dbReference type="ARBA" id="ARBA00022967"/>
    </source>
</evidence>
<dbReference type="Pfam" id="PF00510">
    <property type="entry name" value="COX3"/>
    <property type="match status" value="1"/>
</dbReference>
<evidence type="ECO:0000256" key="7">
    <source>
        <dbReference type="ARBA" id="ARBA00023136"/>
    </source>
</evidence>
<dbReference type="FunFam" id="1.20.120.80:FF:000002">
    <property type="entry name" value="Cytochrome c oxidase subunit 3"/>
    <property type="match status" value="1"/>
</dbReference>
<feature type="transmembrane region" description="Helical" evidence="9">
    <location>
        <begin position="80"/>
        <end position="101"/>
    </location>
</feature>
<evidence type="ECO:0000256" key="3">
    <source>
        <dbReference type="ARBA" id="ARBA00015944"/>
    </source>
</evidence>
<evidence type="ECO:0000259" key="10">
    <source>
        <dbReference type="PROSITE" id="PS50253"/>
    </source>
</evidence>
<evidence type="ECO:0000256" key="8">
    <source>
        <dbReference type="RuleBase" id="RU003375"/>
    </source>
</evidence>
<evidence type="ECO:0000256" key="1">
    <source>
        <dbReference type="ARBA" id="ARBA00004141"/>
    </source>
</evidence>
<keyword evidence="8 11" id="KW-0496">Mitochondrion</keyword>
<dbReference type="InterPro" id="IPR033945">
    <property type="entry name" value="Cyt_c_oxase_su3_dom"/>
</dbReference>
<feature type="transmembrane region" description="Helical" evidence="9">
    <location>
        <begin position="201"/>
        <end position="221"/>
    </location>
</feature>